<keyword evidence="2" id="KW-1185">Reference proteome</keyword>
<sequence length="74" mass="8941">MCFVYMLLFIKCKELGENYGYLVIVGIIFCVVESKHCRDQAQASPCAQLGLEYRRYNCRYIWVIWAWRSMFRTR</sequence>
<dbReference type="EMBL" id="PDCK01000045">
    <property type="protein sequence ID" value="PRQ20699.1"/>
    <property type="molecule type" value="Genomic_DNA"/>
</dbReference>
<protein>
    <submittedName>
        <fullName evidence="1">Uncharacterized protein</fullName>
    </submittedName>
</protein>
<evidence type="ECO:0000313" key="2">
    <source>
        <dbReference type="Proteomes" id="UP000238479"/>
    </source>
</evidence>
<dbReference type="Gramene" id="PRQ20699">
    <property type="protein sequence ID" value="PRQ20699"/>
    <property type="gene ID" value="RchiOBHm_Chr7g0231001"/>
</dbReference>
<dbReference type="Proteomes" id="UP000238479">
    <property type="component" value="Chromosome 7"/>
</dbReference>
<organism evidence="1 2">
    <name type="scientific">Rosa chinensis</name>
    <name type="common">China rose</name>
    <dbReference type="NCBI Taxonomy" id="74649"/>
    <lineage>
        <taxon>Eukaryota</taxon>
        <taxon>Viridiplantae</taxon>
        <taxon>Streptophyta</taxon>
        <taxon>Embryophyta</taxon>
        <taxon>Tracheophyta</taxon>
        <taxon>Spermatophyta</taxon>
        <taxon>Magnoliopsida</taxon>
        <taxon>eudicotyledons</taxon>
        <taxon>Gunneridae</taxon>
        <taxon>Pentapetalae</taxon>
        <taxon>rosids</taxon>
        <taxon>fabids</taxon>
        <taxon>Rosales</taxon>
        <taxon>Rosaceae</taxon>
        <taxon>Rosoideae</taxon>
        <taxon>Rosoideae incertae sedis</taxon>
        <taxon>Rosa</taxon>
    </lineage>
</organism>
<proteinExistence type="predicted"/>
<name>A0A2P6PFK7_ROSCH</name>
<gene>
    <name evidence="1" type="ORF">RchiOBHm_Chr7g0231001</name>
</gene>
<dbReference type="AlphaFoldDB" id="A0A2P6PFK7"/>
<accession>A0A2P6PFK7</accession>
<reference evidence="1 2" key="1">
    <citation type="journal article" date="2018" name="Nat. Genet.">
        <title>The Rosa genome provides new insights in the design of modern roses.</title>
        <authorList>
            <person name="Bendahmane M."/>
        </authorList>
    </citation>
    <scope>NUCLEOTIDE SEQUENCE [LARGE SCALE GENOMIC DNA]</scope>
    <source>
        <strain evidence="2">cv. Old Blush</strain>
    </source>
</reference>
<comment type="caution">
    <text evidence="1">The sequence shown here is derived from an EMBL/GenBank/DDBJ whole genome shotgun (WGS) entry which is preliminary data.</text>
</comment>
<evidence type="ECO:0000313" key="1">
    <source>
        <dbReference type="EMBL" id="PRQ20699.1"/>
    </source>
</evidence>